<evidence type="ECO:0000256" key="3">
    <source>
        <dbReference type="ARBA" id="ARBA00022630"/>
    </source>
</evidence>
<dbReference type="Gene3D" id="3.30.9.10">
    <property type="entry name" value="D-Amino Acid Oxidase, subunit A, domain 2"/>
    <property type="match status" value="1"/>
</dbReference>
<dbReference type="SUPFAM" id="SSF51971">
    <property type="entry name" value="Nucleotide-binding domain"/>
    <property type="match status" value="1"/>
</dbReference>
<evidence type="ECO:0000259" key="7">
    <source>
        <dbReference type="Pfam" id="PF01266"/>
    </source>
</evidence>
<evidence type="ECO:0000256" key="2">
    <source>
        <dbReference type="ARBA" id="ARBA00006730"/>
    </source>
</evidence>
<dbReference type="Pfam" id="PF01266">
    <property type="entry name" value="DAO"/>
    <property type="match status" value="1"/>
</dbReference>
<evidence type="ECO:0000256" key="4">
    <source>
        <dbReference type="ARBA" id="ARBA00022827"/>
    </source>
</evidence>
<dbReference type="GO" id="GO:0005737">
    <property type="term" value="C:cytoplasm"/>
    <property type="evidence" value="ECO:0007669"/>
    <property type="project" value="TreeGrafter"/>
</dbReference>
<dbReference type="GO" id="GO:0071949">
    <property type="term" value="F:FAD binding"/>
    <property type="evidence" value="ECO:0007669"/>
    <property type="project" value="InterPro"/>
</dbReference>
<dbReference type="PANTHER" id="PTHR11530">
    <property type="entry name" value="D-AMINO ACID OXIDASE"/>
    <property type="match status" value="1"/>
</dbReference>
<dbReference type="Gene3D" id="3.40.50.720">
    <property type="entry name" value="NAD(P)-binding Rossmann-like Domain"/>
    <property type="match status" value="1"/>
</dbReference>
<dbReference type="Proteomes" id="UP000189580">
    <property type="component" value="Chromosome b"/>
</dbReference>
<name>A0A161HMQ0_9ASCO</name>
<evidence type="ECO:0000256" key="6">
    <source>
        <dbReference type="SAM" id="Phobius"/>
    </source>
</evidence>
<dbReference type="SUPFAM" id="SSF54373">
    <property type="entry name" value="FAD-linked reductases, C-terminal domain"/>
    <property type="match status" value="1"/>
</dbReference>
<reference evidence="8 9" key="1">
    <citation type="submission" date="2016-02" db="EMBL/GenBank/DDBJ databases">
        <title>Complete genome sequence and transcriptome regulation of the pentose utilising yeast Sugiyamaella lignohabitans.</title>
        <authorList>
            <person name="Bellasio M."/>
            <person name="Peymann A."/>
            <person name="Valli M."/>
            <person name="Sipitzky M."/>
            <person name="Graf A."/>
            <person name="Sauer M."/>
            <person name="Marx H."/>
            <person name="Mattanovich D."/>
        </authorList>
    </citation>
    <scope>NUCLEOTIDE SEQUENCE [LARGE SCALE GENOMIC DNA]</scope>
    <source>
        <strain evidence="8 9">CBS 10342</strain>
    </source>
</reference>
<gene>
    <name evidence="8" type="ORF">AWJ20_2748</name>
</gene>
<keyword evidence="6" id="KW-0472">Membrane</keyword>
<proteinExistence type="inferred from homology"/>
<dbReference type="OrthoDB" id="409956at2759"/>
<comment type="cofactor">
    <cofactor evidence="1">
        <name>FAD</name>
        <dbReference type="ChEBI" id="CHEBI:57692"/>
    </cofactor>
</comment>
<dbReference type="GO" id="GO:0003884">
    <property type="term" value="F:D-amino-acid oxidase activity"/>
    <property type="evidence" value="ECO:0007669"/>
    <property type="project" value="InterPro"/>
</dbReference>
<feature type="domain" description="FAD dependent oxidoreductase" evidence="7">
    <location>
        <begin position="14"/>
        <end position="376"/>
    </location>
</feature>
<keyword evidence="4" id="KW-0274">FAD</keyword>
<evidence type="ECO:0000256" key="5">
    <source>
        <dbReference type="ARBA" id="ARBA00023002"/>
    </source>
</evidence>
<keyword evidence="3" id="KW-0285">Flavoprotein</keyword>
<evidence type="ECO:0000313" key="9">
    <source>
        <dbReference type="Proteomes" id="UP000189580"/>
    </source>
</evidence>
<sequence length="388" mass="43177">MSNKLKQPQEHRPIIIVGAGVIGLTIAFYLTKLKNCPEITIFAREMPRLASSPGDEWVEGQWASPWAGAIFAADENPEDEVTHSIEQESYRYFWKIAHEDPASGVELRMIRQYYDETSVPDPASMKIHLFTQKYRQLRNHELPVPRRGITGGIEYMSMCINPWVYLPWLRSKLEGTGKVRFIQCHLESLQSAATHSTFGSSKASPIIINASGLGAGTLTDVRDSAVHSVRGQTMWVQCDYSGAMAIRSGREYTYFIPRAFSQGAIFGGISQPDNDSKEVDESLKENILERIRDLVPDAYKAALTVGNQTVPKTIKRTSSFQGVGILKDIVGFRPARKGGQRIELDEKSGETPVIHAYGFEGHGYISSGGTAKLVLDLIEKLHPIKSHL</sequence>
<keyword evidence="5" id="KW-0560">Oxidoreductase</keyword>
<accession>A0A161HMQ0</accession>
<keyword evidence="9" id="KW-1185">Reference proteome</keyword>
<dbReference type="KEGG" id="slb:AWJ20_2748"/>
<dbReference type="InterPro" id="IPR023209">
    <property type="entry name" value="DAO"/>
</dbReference>
<comment type="similarity">
    <text evidence="2">Belongs to the DAMOX/DASOX family.</text>
</comment>
<protein>
    <submittedName>
        <fullName evidence="8">D-amino acid oxidase (Predicted)</fullName>
    </submittedName>
</protein>
<organism evidence="8 9">
    <name type="scientific">Sugiyamaella lignohabitans</name>
    <dbReference type="NCBI Taxonomy" id="796027"/>
    <lineage>
        <taxon>Eukaryota</taxon>
        <taxon>Fungi</taxon>
        <taxon>Dikarya</taxon>
        <taxon>Ascomycota</taxon>
        <taxon>Saccharomycotina</taxon>
        <taxon>Dipodascomycetes</taxon>
        <taxon>Dipodascales</taxon>
        <taxon>Trichomonascaceae</taxon>
        <taxon>Sugiyamaella</taxon>
    </lineage>
</organism>
<keyword evidence="6" id="KW-1133">Transmembrane helix</keyword>
<feature type="transmembrane region" description="Helical" evidence="6">
    <location>
        <begin position="12"/>
        <end position="30"/>
    </location>
</feature>
<dbReference type="EMBL" id="CP014503">
    <property type="protein sequence ID" value="ANB15127.1"/>
    <property type="molecule type" value="Genomic_DNA"/>
</dbReference>
<evidence type="ECO:0000313" key="8">
    <source>
        <dbReference type="EMBL" id="ANB15127.1"/>
    </source>
</evidence>
<dbReference type="RefSeq" id="XP_018737604.1">
    <property type="nucleotide sequence ID" value="XM_018879714.1"/>
</dbReference>
<evidence type="ECO:0000256" key="1">
    <source>
        <dbReference type="ARBA" id="ARBA00001974"/>
    </source>
</evidence>
<dbReference type="AlphaFoldDB" id="A0A161HMQ0"/>
<dbReference type="GeneID" id="30034693"/>
<keyword evidence="6" id="KW-0812">Transmembrane</keyword>
<dbReference type="PIRSF" id="PIRSF000189">
    <property type="entry name" value="D-aa_oxidase"/>
    <property type="match status" value="1"/>
</dbReference>
<dbReference type="InterPro" id="IPR006076">
    <property type="entry name" value="FAD-dep_OxRdtase"/>
</dbReference>
<dbReference type="GO" id="GO:0019478">
    <property type="term" value="P:D-amino acid catabolic process"/>
    <property type="evidence" value="ECO:0007669"/>
    <property type="project" value="TreeGrafter"/>
</dbReference>
<dbReference type="PANTHER" id="PTHR11530:SF11">
    <property type="entry name" value="D-ASPARTATE OXIDASE"/>
    <property type="match status" value="1"/>
</dbReference>